<evidence type="ECO:0000256" key="2">
    <source>
        <dbReference type="ARBA" id="ARBA00022475"/>
    </source>
</evidence>
<proteinExistence type="predicted"/>
<evidence type="ECO:0000313" key="7">
    <source>
        <dbReference type="Proteomes" id="UP000734854"/>
    </source>
</evidence>
<gene>
    <name evidence="6" type="ORF">ZIOFF_056967</name>
</gene>
<evidence type="ECO:0000256" key="4">
    <source>
        <dbReference type="ARBA" id="ARBA00022989"/>
    </source>
</evidence>
<dbReference type="Proteomes" id="UP000734854">
    <property type="component" value="Unassembled WGS sequence"/>
</dbReference>
<dbReference type="EMBL" id="JACMSC010000015">
    <property type="protein sequence ID" value="KAG6488208.1"/>
    <property type="molecule type" value="Genomic_DNA"/>
</dbReference>
<keyword evidence="2" id="KW-1003">Cell membrane</keyword>
<keyword evidence="4" id="KW-1133">Transmembrane helix</keyword>
<dbReference type="InterPro" id="IPR015414">
    <property type="entry name" value="TMEM64"/>
</dbReference>
<reference evidence="6 7" key="1">
    <citation type="submission" date="2020-08" db="EMBL/GenBank/DDBJ databases">
        <title>Plant Genome Project.</title>
        <authorList>
            <person name="Zhang R.-G."/>
        </authorList>
    </citation>
    <scope>NUCLEOTIDE SEQUENCE [LARGE SCALE GENOMIC DNA]</scope>
    <source>
        <tissue evidence="6">Rhizome</tissue>
    </source>
</reference>
<comment type="caution">
    <text evidence="6">The sequence shown here is derived from an EMBL/GenBank/DDBJ whole genome shotgun (WGS) entry which is preliminary data.</text>
</comment>
<dbReference type="PANTHER" id="PTHR12677">
    <property type="entry name" value="GOLGI APPARATUS MEMBRANE PROTEIN TVP38-RELATED"/>
    <property type="match status" value="1"/>
</dbReference>
<keyword evidence="5" id="KW-0472">Membrane</keyword>
<dbReference type="GO" id="GO:0005886">
    <property type="term" value="C:plasma membrane"/>
    <property type="evidence" value="ECO:0007669"/>
    <property type="project" value="UniProtKB-SubCell"/>
</dbReference>
<evidence type="ECO:0000313" key="6">
    <source>
        <dbReference type="EMBL" id="KAG6488208.1"/>
    </source>
</evidence>
<keyword evidence="7" id="KW-1185">Reference proteome</keyword>
<evidence type="ECO:0000256" key="1">
    <source>
        <dbReference type="ARBA" id="ARBA00004651"/>
    </source>
</evidence>
<comment type="subcellular location">
    <subcellularLocation>
        <location evidence="1">Cell membrane</location>
        <topology evidence="1">Multi-pass membrane protein</topology>
    </subcellularLocation>
</comment>
<dbReference type="AlphaFoldDB" id="A0A8J5KLC5"/>
<sequence length="323" mass="34773">MPSPIIRITSLPFKSSRRRHSIVIRSATKDGGIDIGTGWQNTSAIASELGGGYLFGLPIGFIADSIGATLGATAAFLLGRTGTFPLSLSARSTRRRPSPLEKKRFRRLASGRRRENSAEEKGALARLENSRDRKALAEEEGTLVRKRKALLEISAERDGAVMGMTKEKVETDNEVGMELGGERRAVCGYGWKAICDFQVEELSQISSSCYCNSEIWIQDSIVIRSATKDGGIDIGTGWQITSAIASELGGGYLFGLPIGFIADSIGATLGATAAFLLGRTIGRPYVISKLKNYPKFQAVAIAIQRSGFKVPNYNSCNIPLATC</sequence>
<evidence type="ECO:0000256" key="5">
    <source>
        <dbReference type="ARBA" id="ARBA00023136"/>
    </source>
</evidence>
<name>A0A8J5KLC5_ZINOF</name>
<dbReference type="PANTHER" id="PTHR12677:SF24">
    <property type="entry name" value="OS07G0655900 PROTEIN"/>
    <property type="match status" value="1"/>
</dbReference>
<keyword evidence="3" id="KW-0812">Transmembrane</keyword>
<organism evidence="6 7">
    <name type="scientific">Zingiber officinale</name>
    <name type="common">Ginger</name>
    <name type="synonym">Amomum zingiber</name>
    <dbReference type="NCBI Taxonomy" id="94328"/>
    <lineage>
        <taxon>Eukaryota</taxon>
        <taxon>Viridiplantae</taxon>
        <taxon>Streptophyta</taxon>
        <taxon>Embryophyta</taxon>
        <taxon>Tracheophyta</taxon>
        <taxon>Spermatophyta</taxon>
        <taxon>Magnoliopsida</taxon>
        <taxon>Liliopsida</taxon>
        <taxon>Zingiberales</taxon>
        <taxon>Zingiberaceae</taxon>
        <taxon>Zingiber</taxon>
    </lineage>
</organism>
<evidence type="ECO:0000256" key="3">
    <source>
        <dbReference type="ARBA" id="ARBA00022692"/>
    </source>
</evidence>
<accession>A0A8J5KLC5</accession>
<protein>
    <submittedName>
        <fullName evidence="6">Uncharacterized protein</fullName>
    </submittedName>
</protein>